<dbReference type="OrthoDB" id="7427418at2"/>
<dbReference type="SUPFAM" id="SSF88946">
    <property type="entry name" value="Sigma2 domain of RNA polymerase sigma factors"/>
    <property type="match status" value="1"/>
</dbReference>
<evidence type="ECO:0000313" key="2">
    <source>
        <dbReference type="Proteomes" id="UP000286100"/>
    </source>
</evidence>
<proteinExistence type="predicted"/>
<evidence type="ECO:0000313" key="1">
    <source>
        <dbReference type="EMBL" id="RJF85737.1"/>
    </source>
</evidence>
<dbReference type="GO" id="GO:0006352">
    <property type="term" value="P:DNA-templated transcription initiation"/>
    <property type="evidence" value="ECO:0007669"/>
    <property type="project" value="InterPro"/>
</dbReference>
<dbReference type="EMBL" id="QYUM01000004">
    <property type="protein sequence ID" value="RJF85737.1"/>
    <property type="molecule type" value="Genomic_DNA"/>
</dbReference>
<protein>
    <submittedName>
        <fullName evidence="1">Sigma-70 family RNA polymerase sigma factor</fullName>
    </submittedName>
</protein>
<keyword evidence="2" id="KW-1185">Reference proteome</keyword>
<dbReference type="AlphaFoldDB" id="A0A418W6Z5"/>
<organism evidence="1 2">
    <name type="scientific">Sphingomonas cavernae</name>
    <dbReference type="NCBI Taxonomy" id="2320861"/>
    <lineage>
        <taxon>Bacteria</taxon>
        <taxon>Pseudomonadati</taxon>
        <taxon>Pseudomonadota</taxon>
        <taxon>Alphaproteobacteria</taxon>
        <taxon>Sphingomonadales</taxon>
        <taxon>Sphingomonadaceae</taxon>
        <taxon>Sphingomonas</taxon>
    </lineage>
</organism>
<dbReference type="GO" id="GO:0003700">
    <property type="term" value="F:DNA-binding transcription factor activity"/>
    <property type="evidence" value="ECO:0007669"/>
    <property type="project" value="InterPro"/>
</dbReference>
<comment type="caution">
    <text evidence="1">The sequence shown here is derived from an EMBL/GenBank/DDBJ whole genome shotgun (WGS) entry which is preliminary data.</text>
</comment>
<dbReference type="Proteomes" id="UP000286100">
    <property type="component" value="Unassembled WGS sequence"/>
</dbReference>
<dbReference type="Gene3D" id="1.10.1740.10">
    <property type="match status" value="1"/>
</dbReference>
<sequence>MSKTTIALEAAVAAVIASAPEGDARPTARQRAEVDKAFARILKLIAPRIRHFIRQYGLVAHWEDAEQACAIAVHRAIQAYEPEKAQFTTFVNWQIRGELQSLRFRLMADQRPSAKKVEATTVSLNAIAQGAEGEETTLESVIEDENALALTESAASDYLAEAATASLVDSYVDHLRTTAIDQLRRRARPKKRELARAGEGGAMLRSRTHGIEPEELEKLEERLTRNRDIVAHRLFGMGVGEATMDDAGVTKERVRQITKRAAKTIAELAGSDPRFAMMAEYRKAGMLRDKPRKVHVDIAVARMAPPVAVLPEANQPLSELPRLAATAPEGFEHLAVDLTALGARSPLRH</sequence>
<gene>
    <name evidence="1" type="ORF">D3876_17775</name>
</gene>
<name>A0A418W6Z5_9SPHN</name>
<dbReference type="RefSeq" id="WP_119764775.1">
    <property type="nucleotide sequence ID" value="NZ_QYUM01000004.1"/>
</dbReference>
<accession>A0A418W6Z5</accession>
<reference evidence="1 2" key="1">
    <citation type="submission" date="2018-09" db="EMBL/GenBank/DDBJ databases">
        <authorList>
            <person name="Zhu H."/>
        </authorList>
    </citation>
    <scope>NUCLEOTIDE SEQUENCE [LARGE SCALE GENOMIC DNA]</scope>
    <source>
        <strain evidence="1 2">K2R01-6</strain>
    </source>
</reference>
<dbReference type="InterPro" id="IPR013325">
    <property type="entry name" value="RNA_pol_sigma_r2"/>
</dbReference>